<evidence type="ECO:0000256" key="1">
    <source>
        <dbReference type="SAM" id="Phobius"/>
    </source>
</evidence>
<name>A0A3B0SA14_9ZZZZ</name>
<evidence type="ECO:0008006" key="3">
    <source>
        <dbReference type="Google" id="ProtNLM"/>
    </source>
</evidence>
<keyword evidence="1" id="KW-0472">Membrane</keyword>
<accession>A0A3B0SA14</accession>
<keyword evidence="1" id="KW-0812">Transmembrane</keyword>
<feature type="transmembrane region" description="Helical" evidence="1">
    <location>
        <begin position="78"/>
        <end position="96"/>
    </location>
</feature>
<keyword evidence="1" id="KW-1133">Transmembrane helix</keyword>
<evidence type="ECO:0000313" key="2">
    <source>
        <dbReference type="EMBL" id="VAW01908.1"/>
    </source>
</evidence>
<organism evidence="2">
    <name type="scientific">hydrothermal vent metagenome</name>
    <dbReference type="NCBI Taxonomy" id="652676"/>
    <lineage>
        <taxon>unclassified sequences</taxon>
        <taxon>metagenomes</taxon>
        <taxon>ecological metagenomes</taxon>
    </lineage>
</organism>
<reference evidence="2" key="1">
    <citation type="submission" date="2018-06" db="EMBL/GenBank/DDBJ databases">
        <authorList>
            <person name="Zhirakovskaya E."/>
        </authorList>
    </citation>
    <scope>NUCLEOTIDE SEQUENCE</scope>
</reference>
<protein>
    <recommendedName>
        <fullName evidence="3">DUF4129 domain-containing protein</fullName>
    </recommendedName>
</protein>
<proteinExistence type="predicted"/>
<gene>
    <name evidence="2" type="ORF">MNBD_ALPHA05-526</name>
</gene>
<dbReference type="AlphaFoldDB" id="A0A3B0SA14"/>
<sequence>MRQRWNLSIAACIIASAAPAAAVVAGDIVAVHERLRSDPSFQFEFSTTPPLKPAPDWMRAIADFIAAIFNLISPLIELVFWLGIALIFIGAVYYVGREIWLRTRRASNDENADETPIYRPAPSLTRALLEEADRLAAAGRYGDAVRVLLFRSIEDIQQFQPNYVREAMTSREIAHLSILPSLSRKAFSQIAAAVERNHFAGREIGADIFADCRAAYRTFAEPGNWS</sequence>
<dbReference type="EMBL" id="UOEH01000350">
    <property type="protein sequence ID" value="VAW01908.1"/>
    <property type="molecule type" value="Genomic_DNA"/>
</dbReference>